<evidence type="ECO:0000313" key="2">
    <source>
        <dbReference type="Proteomes" id="UP000185478"/>
    </source>
</evidence>
<protein>
    <submittedName>
        <fullName evidence="1">CopG family transcriptional regulator</fullName>
    </submittedName>
</protein>
<sequence>MAMTLRLTEAQDRALTLLAEIEGTSKQEAAKRAIVAQAARHVNDEQVRQLARTHLAAYEATRRRIHHARPGS</sequence>
<dbReference type="OrthoDB" id="4426404at2"/>
<reference evidence="1 2" key="1">
    <citation type="submission" date="2014-08" db="EMBL/GenBank/DDBJ databases">
        <title>Complete genome sequence of Corynebacterium aquilae S-613T(T) (=DSM 44791(T)), isolated from the choana of a healthy golden eagle.</title>
        <authorList>
            <person name="Ruckert C."/>
            <person name="Albersmeier A."/>
            <person name="Winkler A."/>
            <person name="Kalinowski J."/>
        </authorList>
    </citation>
    <scope>NUCLEOTIDE SEQUENCE [LARGE SCALE GENOMIC DNA]</scope>
    <source>
        <strain evidence="1 2">S-613</strain>
    </source>
</reference>
<dbReference type="EMBL" id="CP009245">
    <property type="protein sequence ID" value="APT83749.1"/>
    <property type="molecule type" value="Genomic_DNA"/>
</dbReference>
<proteinExistence type="predicted"/>
<dbReference type="KEGG" id="caqu:CAQU_00045"/>
<dbReference type="AlphaFoldDB" id="A0A1L7CD28"/>
<name>A0A1L7CD28_9CORY</name>
<accession>A0A1L7CD28</accession>
<gene>
    <name evidence="1" type="ORF">CAQU_00045</name>
</gene>
<evidence type="ECO:0000313" key="1">
    <source>
        <dbReference type="EMBL" id="APT83749.1"/>
    </source>
</evidence>
<dbReference type="RefSeq" id="WP_075724145.1">
    <property type="nucleotide sequence ID" value="NZ_CP009245.1"/>
</dbReference>
<dbReference type="Proteomes" id="UP000185478">
    <property type="component" value="Chromosome"/>
</dbReference>
<organism evidence="1 2">
    <name type="scientific">Corynebacterium aquilae DSM 44791</name>
    <dbReference type="NCBI Taxonomy" id="1431546"/>
    <lineage>
        <taxon>Bacteria</taxon>
        <taxon>Bacillati</taxon>
        <taxon>Actinomycetota</taxon>
        <taxon>Actinomycetes</taxon>
        <taxon>Mycobacteriales</taxon>
        <taxon>Corynebacteriaceae</taxon>
        <taxon>Corynebacterium</taxon>
    </lineage>
</organism>
<keyword evidence="2" id="KW-1185">Reference proteome</keyword>